<name>A0A8X8FU91_9GAMM</name>
<keyword evidence="7" id="KW-0472">Membrane</keyword>
<gene>
    <name evidence="9" type="ORF">H9654_14270</name>
</gene>
<keyword evidence="6 7" id="KW-0408">Iron</keyword>
<dbReference type="Proteomes" id="UP000636938">
    <property type="component" value="Unassembled WGS sequence"/>
</dbReference>
<keyword evidence="10" id="KW-1185">Reference proteome</keyword>
<evidence type="ECO:0000256" key="4">
    <source>
        <dbReference type="ARBA" id="ARBA00022729"/>
    </source>
</evidence>
<keyword evidence="3 7" id="KW-0479">Metal-binding</keyword>
<dbReference type="Gene3D" id="1.10.8.640">
    <property type="entry name" value="Cytochrome C biogenesis protein"/>
    <property type="match status" value="1"/>
</dbReference>
<dbReference type="InterPro" id="IPR051263">
    <property type="entry name" value="C-type_cytochrome_biogenesis"/>
</dbReference>
<evidence type="ECO:0000256" key="6">
    <source>
        <dbReference type="ARBA" id="ARBA00023004"/>
    </source>
</evidence>
<dbReference type="EMBL" id="JACSQS010000017">
    <property type="protein sequence ID" value="MBD7955367.1"/>
    <property type="molecule type" value="Genomic_DNA"/>
</dbReference>
<dbReference type="GO" id="GO:0005886">
    <property type="term" value="C:plasma membrane"/>
    <property type="evidence" value="ECO:0007669"/>
    <property type="project" value="TreeGrafter"/>
</dbReference>
<evidence type="ECO:0000313" key="9">
    <source>
        <dbReference type="EMBL" id="MBD7955367.1"/>
    </source>
</evidence>
<keyword evidence="5" id="KW-0201">Cytochrome c-type biogenesis</keyword>
<feature type="domain" description="CcmH/CycL/Ccl2/NrfF N-terminal" evidence="8">
    <location>
        <begin position="43"/>
        <end position="154"/>
    </location>
</feature>
<evidence type="ECO:0000256" key="1">
    <source>
        <dbReference type="ARBA" id="ARBA00010342"/>
    </source>
</evidence>
<comment type="similarity">
    <text evidence="1 7">Belongs to the CcmH/CycL/Ccl2/NrfF family.</text>
</comment>
<dbReference type="PANTHER" id="PTHR47870">
    <property type="entry name" value="CYTOCHROME C-TYPE BIOGENESIS PROTEIN CCMH"/>
    <property type="match status" value="1"/>
</dbReference>
<reference evidence="9 10" key="1">
    <citation type="submission" date="2020-08" db="EMBL/GenBank/DDBJ databases">
        <title>A Genomic Blueprint of the Chicken Gut Microbiome.</title>
        <authorList>
            <person name="Gilroy R."/>
            <person name="Ravi A."/>
            <person name="Getino M."/>
            <person name="Pursley I."/>
            <person name="Horton D.L."/>
            <person name="Alikhan N.-F."/>
            <person name="Baker D."/>
            <person name="Gharbi K."/>
            <person name="Hall N."/>
            <person name="Watson M."/>
            <person name="Adriaenssens E.M."/>
            <person name="Foster-Nyarko E."/>
            <person name="Jarju S."/>
            <person name="Secka A."/>
            <person name="Antonio M."/>
            <person name="Oren A."/>
            <person name="Chaudhuri R."/>
            <person name="La Ragione R.M."/>
            <person name="Hildebrand F."/>
            <person name="Pallen M.J."/>
        </authorList>
    </citation>
    <scope>NUCLEOTIDE SEQUENCE [LARGE SCALE GENOMIC DNA]</scope>
    <source>
        <strain evidence="9 10">Sa5BUN4</strain>
    </source>
</reference>
<dbReference type="AlphaFoldDB" id="A0A8X8FU91"/>
<feature type="transmembrane region" description="Helical" evidence="7">
    <location>
        <begin position="128"/>
        <end position="146"/>
    </location>
</feature>
<evidence type="ECO:0000313" key="10">
    <source>
        <dbReference type="Proteomes" id="UP000636938"/>
    </source>
</evidence>
<evidence type="ECO:0000256" key="3">
    <source>
        <dbReference type="ARBA" id="ARBA00022723"/>
    </source>
</evidence>
<organism evidence="9 10">
    <name type="scientific">Stenotrophomonas lacuserhaii</name>
    <dbReference type="NCBI Taxonomy" id="2760084"/>
    <lineage>
        <taxon>Bacteria</taxon>
        <taxon>Pseudomonadati</taxon>
        <taxon>Pseudomonadota</taxon>
        <taxon>Gammaproteobacteria</taxon>
        <taxon>Lysobacterales</taxon>
        <taxon>Lysobacteraceae</taxon>
        <taxon>Stenotrophomonas</taxon>
    </lineage>
</organism>
<keyword evidence="2 7" id="KW-0349">Heme</keyword>
<dbReference type="CDD" id="cd16378">
    <property type="entry name" value="CcmH_N"/>
    <property type="match status" value="1"/>
</dbReference>
<keyword evidence="7" id="KW-0812">Transmembrane</keyword>
<comment type="function">
    <text evidence="7">Possible subunit of a heme lyase.</text>
</comment>
<sequence length="166" mass="18517">MPAMHCTPRPDRHGASRLAGGLLMAVLLLASLFCSVARAQQPVHDARPLQFTDPAEEARFHALAAQLRCVQCQNQSLADSNAQIAQDLRREVLQLIQQGHDDAEVKRFLVQRYGEFVLYQPTLQPGTWLLWGGPLLFLLAGALLVWRLVRRRGGTVVVDETRGDGW</sequence>
<dbReference type="PANTHER" id="PTHR47870:SF1">
    <property type="entry name" value="CYTOCHROME C-TYPE BIOGENESIS PROTEIN CCMH"/>
    <property type="match status" value="1"/>
</dbReference>
<dbReference type="InterPro" id="IPR005616">
    <property type="entry name" value="CcmH/CycL/Ccl2/NrfF_N"/>
</dbReference>
<dbReference type="FunFam" id="1.10.8.640:FF:000001">
    <property type="entry name" value="Cytochrome c-type biogenesis protein"/>
    <property type="match status" value="1"/>
</dbReference>
<keyword evidence="7" id="KW-1133">Transmembrane helix</keyword>
<protein>
    <recommendedName>
        <fullName evidence="7">Cytochrome c-type biogenesis protein</fullName>
    </recommendedName>
</protein>
<proteinExistence type="inferred from homology"/>
<evidence type="ECO:0000256" key="5">
    <source>
        <dbReference type="ARBA" id="ARBA00022748"/>
    </source>
</evidence>
<comment type="caution">
    <text evidence="9">The sequence shown here is derived from an EMBL/GenBank/DDBJ whole genome shotgun (WGS) entry which is preliminary data.</text>
</comment>
<keyword evidence="4 7" id="KW-0732">Signal</keyword>
<dbReference type="GO" id="GO:0046872">
    <property type="term" value="F:metal ion binding"/>
    <property type="evidence" value="ECO:0007669"/>
    <property type="project" value="UniProtKB-KW"/>
</dbReference>
<evidence type="ECO:0000256" key="7">
    <source>
        <dbReference type="RuleBase" id="RU364112"/>
    </source>
</evidence>
<evidence type="ECO:0000259" key="8">
    <source>
        <dbReference type="Pfam" id="PF03918"/>
    </source>
</evidence>
<accession>A0A8X8FU91</accession>
<dbReference type="Pfam" id="PF03918">
    <property type="entry name" value="CcmH"/>
    <property type="match status" value="1"/>
</dbReference>
<dbReference type="InterPro" id="IPR038297">
    <property type="entry name" value="CcmH/CycL/NrfF/Ccl2_sf"/>
</dbReference>
<evidence type="ECO:0000256" key="2">
    <source>
        <dbReference type="ARBA" id="ARBA00022617"/>
    </source>
</evidence>
<dbReference type="GO" id="GO:0017004">
    <property type="term" value="P:cytochrome complex assembly"/>
    <property type="evidence" value="ECO:0007669"/>
    <property type="project" value="UniProtKB-KW"/>
</dbReference>